<keyword evidence="1 4" id="KW-0489">Methyltransferase</keyword>
<dbReference type="AlphaFoldDB" id="A0A5C6CZE0"/>
<evidence type="ECO:0000256" key="1">
    <source>
        <dbReference type="ARBA" id="ARBA00022603"/>
    </source>
</evidence>
<protein>
    <submittedName>
        <fullName evidence="4">Ribosomal RNA small subunit methyltransferase D</fullName>
        <ecNumber evidence="4">2.1.1.171</ecNumber>
    </submittedName>
</protein>
<dbReference type="InterPro" id="IPR029063">
    <property type="entry name" value="SAM-dependent_MTases_sf"/>
</dbReference>
<evidence type="ECO:0000256" key="2">
    <source>
        <dbReference type="ARBA" id="ARBA00022679"/>
    </source>
</evidence>
<dbReference type="GO" id="GO:0052913">
    <property type="term" value="F:16S rRNA (guanine(966)-N(2))-methyltransferase activity"/>
    <property type="evidence" value="ECO:0007669"/>
    <property type="project" value="UniProtKB-EC"/>
</dbReference>
<dbReference type="EC" id="2.1.1.171" evidence="4"/>
<dbReference type="Pfam" id="PF03602">
    <property type="entry name" value="Cons_hypoth95"/>
    <property type="match status" value="1"/>
</dbReference>
<proteinExistence type="predicted"/>
<keyword evidence="5" id="KW-1185">Reference proteome</keyword>
<feature type="region of interest" description="Disordered" evidence="3">
    <location>
        <begin position="1"/>
        <end position="49"/>
    </location>
</feature>
<dbReference type="Proteomes" id="UP000318437">
    <property type="component" value="Unassembled WGS sequence"/>
</dbReference>
<comment type="caution">
    <text evidence="4">The sequence shown here is derived from an EMBL/GenBank/DDBJ whole genome shotgun (WGS) entry which is preliminary data.</text>
</comment>
<organism evidence="4 5">
    <name type="scientific">Bythopirellula polymerisocia</name>
    <dbReference type="NCBI Taxonomy" id="2528003"/>
    <lineage>
        <taxon>Bacteria</taxon>
        <taxon>Pseudomonadati</taxon>
        <taxon>Planctomycetota</taxon>
        <taxon>Planctomycetia</taxon>
        <taxon>Pirellulales</taxon>
        <taxon>Lacipirellulaceae</taxon>
        <taxon>Bythopirellula</taxon>
    </lineage>
</organism>
<dbReference type="PANTHER" id="PTHR43542:SF1">
    <property type="entry name" value="METHYLTRANSFERASE"/>
    <property type="match status" value="1"/>
</dbReference>
<evidence type="ECO:0000313" key="4">
    <source>
        <dbReference type="EMBL" id="TWU30253.1"/>
    </source>
</evidence>
<accession>A0A5C6CZE0</accession>
<gene>
    <name evidence="4" type="primary">rsmD</name>
    <name evidence="4" type="ORF">Pla144_10390</name>
</gene>
<evidence type="ECO:0000313" key="5">
    <source>
        <dbReference type="Proteomes" id="UP000318437"/>
    </source>
</evidence>
<dbReference type="CDD" id="cd02440">
    <property type="entry name" value="AdoMet_MTases"/>
    <property type="match status" value="1"/>
</dbReference>
<dbReference type="PANTHER" id="PTHR43542">
    <property type="entry name" value="METHYLTRANSFERASE"/>
    <property type="match status" value="1"/>
</dbReference>
<keyword evidence="2 4" id="KW-0808">Transferase</keyword>
<name>A0A5C6CZE0_9BACT</name>
<evidence type="ECO:0000256" key="3">
    <source>
        <dbReference type="SAM" id="MobiDB-lite"/>
    </source>
</evidence>
<dbReference type="SUPFAM" id="SSF53335">
    <property type="entry name" value="S-adenosyl-L-methionine-dependent methyltransferases"/>
    <property type="match status" value="1"/>
</dbReference>
<dbReference type="OrthoDB" id="9803017at2"/>
<sequence>MHNSAGRKYESTRIPNSVLPWHPQLNTTHSVAKPTKHHRKKKKAEPADSTELRIIGGNLRGSKLRYEHFQQGGDPVTRPMKHRVREAIFNLISIESAGKHVIDLFAGTGALGLEALSRGSLSATFIERHVPTARVIEENIAMLGLTDRSQLLVTSAFLWAKRDLPNADSPSSQPAVPNPSIPLPWLVFCSPPYSFYSERQQEMLDLIEQVLDRAPAESILVVEADTSFDFNLLRGGVADTREENCWLVRSYPPAVVGIWRK</sequence>
<dbReference type="Gene3D" id="3.40.50.150">
    <property type="entry name" value="Vaccinia Virus protein VP39"/>
    <property type="match status" value="1"/>
</dbReference>
<dbReference type="EMBL" id="SJPS01000001">
    <property type="protein sequence ID" value="TWU30253.1"/>
    <property type="molecule type" value="Genomic_DNA"/>
</dbReference>
<reference evidence="4 5" key="1">
    <citation type="submission" date="2019-02" db="EMBL/GenBank/DDBJ databases">
        <title>Deep-cultivation of Planctomycetes and their phenomic and genomic characterization uncovers novel biology.</title>
        <authorList>
            <person name="Wiegand S."/>
            <person name="Jogler M."/>
            <person name="Boedeker C."/>
            <person name="Pinto D."/>
            <person name="Vollmers J."/>
            <person name="Rivas-Marin E."/>
            <person name="Kohn T."/>
            <person name="Peeters S.H."/>
            <person name="Heuer A."/>
            <person name="Rast P."/>
            <person name="Oberbeckmann S."/>
            <person name="Bunk B."/>
            <person name="Jeske O."/>
            <person name="Meyerdierks A."/>
            <person name="Storesund J.E."/>
            <person name="Kallscheuer N."/>
            <person name="Luecker S."/>
            <person name="Lage O.M."/>
            <person name="Pohl T."/>
            <person name="Merkel B.J."/>
            <person name="Hornburger P."/>
            <person name="Mueller R.-W."/>
            <person name="Bruemmer F."/>
            <person name="Labrenz M."/>
            <person name="Spormann A.M."/>
            <person name="Op Den Camp H."/>
            <person name="Overmann J."/>
            <person name="Amann R."/>
            <person name="Jetten M.S.M."/>
            <person name="Mascher T."/>
            <person name="Medema M.H."/>
            <person name="Devos D.P."/>
            <person name="Kaster A.-K."/>
            <person name="Ovreas L."/>
            <person name="Rohde M."/>
            <person name="Galperin M.Y."/>
            <person name="Jogler C."/>
        </authorList>
    </citation>
    <scope>NUCLEOTIDE SEQUENCE [LARGE SCALE GENOMIC DNA]</scope>
    <source>
        <strain evidence="4 5">Pla144</strain>
    </source>
</reference>
<dbReference type="InterPro" id="IPR004398">
    <property type="entry name" value="RNA_MeTrfase_RsmD"/>
</dbReference>
<feature type="compositionally biased region" description="Basic residues" evidence="3">
    <location>
        <begin position="34"/>
        <end position="43"/>
    </location>
</feature>